<name>A0A1C9EIC1_9CAUD</name>
<gene>
    <name evidence="1" type="primary">74</name>
    <name evidence="1" type="ORF">SEA_CHEWYVIII_74</name>
</gene>
<protein>
    <submittedName>
        <fullName evidence="1">Uncharacterized protein</fullName>
    </submittedName>
</protein>
<organism evidence="1 2">
    <name type="scientific">Rhodococcus phage ChewyVIII</name>
    <dbReference type="NCBI Taxonomy" id="1887657"/>
    <lineage>
        <taxon>Viruses</taxon>
        <taxon>Duplodnaviria</taxon>
        <taxon>Heunggongvirae</taxon>
        <taxon>Uroviricota</taxon>
        <taxon>Caudoviricetes</taxon>
        <taxon>Chewyvirus</taxon>
        <taxon>Chewyvirus chewyVIII</taxon>
    </lineage>
</organism>
<dbReference type="KEGG" id="vg:80018772"/>
<evidence type="ECO:0000313" key="1">
    <source>
        <dbReference type="EMBL" id="AON97495.1"/>
    </source>
</evidence>
<evidence type="ECO:0000313" key="2">
    <source>
        <dbReference type="Proteomes" id="UP000221751"/>
    </source>
</evidence>
<keyword evidence="2" id="KW-1185">Reference proteome</keyword>
<reference evidence="2" key="1">
    <citation type="submission" date="2016-07" db="EMBL/GenBank/DDBJ databases">
        <authorList>
            <person name="Florea S."/>
            <person name="Webb J.S."/>
            <person name="Jaromczyk J."/>
            <person name="Schardl C.L."/>
        </authorList>
    </citation>
    <scope>NUCLEOTIDE SEQUENCE [LARGE SCALE GENOMIC DNA]</scope>
</reference>
<sequence length="79" mass="9133">MKKKYLVTVQTVFTHEVEVEISSAELEDWNGAPIAPGAEGEFIHEYVQSEMDYGNSIRIEEPRWEDLYSVDLQSVKEIQ</sequence>
<accession>A0A1C9EIC1</accession>
<dbReference type="Proteomes" id="UP000221751">
    <property type="component" value="Segment"/>
</dbReference>
<proteinExistence type="predicted"/>
<dbReference type="RefSeq" id="YP_010754191.1">
    <property type="nucleotide sequence ID" value="NC_073456.1"/>
</dbReference>
<dbReference type="EMBL" id="KX557288">
    <property type="protein sequence ID" value="AON97495.1"/>
    <property type="molecule type" value="Genomic_DNA"/>
</dbReference>
<dbReference type="GeneID" id="80018772"/>